<dbReference type="Pfam" id="PF13924">
    <property type="entry name" value="Lipocalin_5"/>
    <property type="match status" value="1"/>
</dbReference>
<sequence length="162" mass="17888">MSPAATSPVEQFRNALIGAWELISYRCEPVQPGDETVYPMTRNATGIIMYTPDGYMSAQLMTPGTPKFADGDLSGGTTEELVSVAKNYLAYSGPFKVTEENGKPVLRHSMEVASFPNWLGNTQVRVAELEEDRLVLQPEAPIVTLGVLRQPILEWRRKKSTA</sequence>
<dbReference type="Proteomes" id="UP000298138">
    <property type="component" value="Unassembled WGS sequence"/>
</dbReference>
<proteinExistence type="predicted"/>
<evidence type="ECO:0000313" key="3">
    <source>
        <dbReference type="Proteomes" id="UP000298138"/>
    </source>
</evidence>
<keyword evidence="3" id="KW-1185">Reference proteome</keyword>
<feature type="domain" description="Lipocalin-like" evidence="1">
    <location>
        <begin position="17"/>
        <end position="157"/>
    </location>
</feature>
<dbReference type="InParanoid" id="A0A4S2ML66"/>
<organism evidence="2 3">
    <name type="scientific">Ascodesmis nigricans</name>
    <dbReference type="NCBI Taxonomy" id="341454"/>
    <lineage>
        <taxon>Eukaryota</taxon>
        <taxon>Fungi</taxon>
        <taxon>Dikarya</taxon>
        <taxon>Ascomycota</taxon>
        <taxon>Pezizomycotina</taxon>
        <taxon>Pezizomycetes</taxon>
        <taxon>Pezizales</taxon>
        <taxon>Ascodesmidaceae</taxon>
        <taxon>Ascodesmis</taxon>
    </lineage>
</organism>
<reference evidence="2 3" key="1">
    <citation type="submission" date="2019-04" db="EMBL/GenBank/DDBJ databases">
        <title>Comparative genomics and transcriptomics to analyze fruiting body development in filamentous ascomycetes.</title>
        <authorList>
            <consortium name="DOE Joint Genome Institute"/>
            <person name="Lutkenhaus R."/>
            <person name="Traeger S."/>
            <person name="Breuer J."/>
            <person name="Kuo A."/>
            <person name="Lipzen A."/>
            <person name="Pangilinan J."/>
            <person name="Dilworth D."/>
            <person name="Sandor L."/>
            <person name="Poggeler S."/>
            <person name="Barry K."/>
            <person name="Grigoriev I.V."/>
            <person name="Nowrousian M."/>
        </authorList>
    </citation>
    <scope>NUCLEOTIDE SEQUENCE [LARGE SCALE GENOMIC DNA]</scope>
    <source>
        <strain evidence="2 3">CBS 389.68</strain>
    </source>
</reference>
<evidence type="ECO:0000259" key="1">
    <source>
        <dbReference type="Pfam" id="PF13924"/>
    </source>
</evidence>
<gene>
    <name evidence="2" type="ORF">EX30DRAFT_180163</name>
</gene>
<accession>A0A4S2ML66</accession>
<protein>
    <recommendedName>
        <fullName evidence="1">Lipocalin-like domain-containing protein</fullName>
    </recommendedName>
</protein>
<dbReference type="AlphaFoldDB" id="A0A4S2ML66"/>
<dbReference type="InterPro" id="IPR024311">
    <property type="entry name" value="Lipocalin-like"/>
</dbReference>
<name>A0A4S2ML66_9PEZI</name>
<dbReference type="EMBL" id="ML220150">
    <property type="protein sequence ID" value="TGZ77673.1"/>
    <property type="molecule type" value="Genomic_DNA"/>
</dbReference>
<dbReference type="OrthoDB" id="3904217at2759"/>
<evidence type="ECO:0000313" key="2">
    <source>
        <dbReference type="EMBL" id="TGZ77673.1"/>
    </source>
</evidence>